<dbReference type="AlphaFoldDB" id="A6X895"/>
<evidence type="ECO:0000313" key="1">
    <source>
        <dbReference type="EMBL" id="ABS17449.1"/>
    </source>
</evidence>
<dbReference type="EMBL" id="CP000762">
    <property type="protein sequence ID" value="ABS17449.1"/>
    <property type="molecule type" value="Genomic_DNA"/>
</dbReference>
<proteinExistence type="predicted"/>
<reference evidence="1 2" key="1">
    <citation type="journal article" date="2011" name="J. Bacteriol.">
        <title>Genome of Ochrobactrum anthropi ATCC 49188 T, a versatile opportunistic pathogen and symbiont of several eukaryotic hosts.</title>
        <authorList>
            <person name="Chain P.S."/>
            <person name="Lang D.M."/>
            <person name="Comerci D.J."/>
            <person name="Malfatti S.A."/>
            <person name="Vergez L.M."/>
            <person name="Shin M."/>
            <person name="Ugalde R.A."/>
            <person name="Garcia E."/>
            <person name="Tolmasky M.E."/>
        </authorList>
    </citation>
    <scope>NUCLEOTIDE SEQUENCE [LARGE SCALE GENOMIC DNA]</scope>
    <source>
        <strain evidence="2">ATCC 49188 / DSM 6882 / CCUG 24695 / JCM 21032 / LMG 3331 / NBRC 15819 / NCTC 12168 / Alc 37</strain>
    </source>
</reference>
<geneLocation type="plasmid" evidence="1 2">
    <name>pOANT03</name>
</geneLocation>
<protein>
    <submittedName>
        <fullName evidence="1">Uncharacterized protein</fullName>
    </submittedName>
</protein>
<accession>A6X895</accession>
<name>A6X895_BRUA4</name>
<dbReference type="HOGENOM" id="CLU_2586258_0_0_5"/>
<dbReference type="KEGG" id="oan:Oant_4679"/>
<keyword evidence="1" id="KW-0614">Plasmid</keyword>
<dbReference type="Proteomes" id="UP000002301">
    <property type="component" value="Plasmid pOANT03"/>
</dbReference>
<keyword evidence="2" id="KW-1185">Reference proteome</keyword>
<evidence type="ECO:0000313" key="2">
    <source>
        <dbReference type="Proteomes" id="UP000002301"/>
    </source>
</evidence>
<sequence>MSGKGCPWLLVLFDYILKEKTKGYRFPFNLVEKPKTRLRRIVLRRAIVTELILLHERYHDASFDYFFKLSGRDSLWSRSS</sequence>
<gene>
    <name evidence="1" type="ordered locus">Oant_4679</name>
</gene>
<organism evidence="1 2">
    <name type="scientific">Brucella anthropi (strain ATCC 49188 / DSM 6882 / CCUG 24695 / JCM 21032 / LMG 3331 / NBRC 15819 / NCTC 12168 / Alc 37)</name>
    <name type="common">Ochrobactrum anthropi</name>
    <dbReference type="NCBI Taxonomy" id="439375"/>
    <lineage>
        <taxon>Bacteria</taxon>
        <taxon>Pseudomonadati</taxon>
        <taxon>Pseudomonadota</taxon>
        <taxon>Alphaproteobacteria</taxon>
        <taxon>Hyphomicrobiales</taxon>
        <taxon>Brucellaceae</taxon>
        <taxon>Brucella/Ochrobactrum group</taxon>
        <taxon>Brucella</taxon>
    </lineage>
</organism>